<name>A0A364Y038_9BACT</name>
<dbReference type="EMBL" id="QMFY01000008">
    <property type="protein sequence ID" value="RAW00142.1"/>
    <property type="molecule type" value="Genomic_DNA"/>
</dbReference>
<proteinExistence type="predicted"/>
<keyword evidence="2" id="KW-1185">Reference proteome</keyword>
<dbReference type="AlphaFoldDB" id="A0A364Y038"/>
<organism evidence="1 2">
    <name type="scientific">Pseudochryseolinea flava</name>
    <dbReference type="NCBI Taxonomy" id="2059302"/>
    <lineage>
        <taxon>Bacteria</taxon>
        <taxon>Pseudomonadati</taxon>
        <taxon>Bacteroidota</taxon>
        <taxon>Cytophagia</taxon>
        <taxon>Cytophagales</taxon>
        <taxon>Fulvivirgaceae</taxon>
        <taxon>Pseudochryseolinea</taxon>
    </lineage>
</organism>
<dbReference type="Proteomes" id="UP000251889">
    <property type="component" value="Unassembled WGS sequence"/>
</dbReference>
<comment type="caution">
    <text evidence="1">The sequence shown here is derived from an EMBL/GenBank/DDBJ whole genome shotgun (WGS) entry which is preliminary data.</text>
</comment>
<gene>
    <name evidence="1" type="ORF">DQQ10_16470</name>
</gene>
<accession>A0A364Y038</accession>
<reference evidence="1 2" key="1">
    <citation type="submission" date="2018-06" db="EMBL/GenBank/DDBJ databases">
        <title>Chryseolinea flavus sp. nov., a member of the phylum Bacteroidetes isolated from soil.</title>
        <authorList>
            <person name="Li Y."/>
            <person name="Wang J."/>
        </authorList>
    </citation>
    <scope>NUCLEOTIDE SEQUENCE [LARGE SCALE GENOMIC DNA]</scope>
    <source>
        <strain evidence="1 2">SDU1-6</strain>
    </source>
</reference>
<evidence type="ECO:0000313" key="1">
    <source>
        <dbReference type="EMBL" id="RAW00142.1"/>
    </source>
</evidence>
<sequence>MLITKVLVAQNFTPQDVFKNENMITWLGIDFSKAKILEDAAHLATEKDIQGFMFNINALMLSEKHKFDITGALDRDSVINAIDISVQKNKSLTAMDLRIQSVEVPPVLKRAELDAIVKSYDFKGLEGIGVMFNIDQFNKHIGKGTMWVTFVDMKSKSILFADHFSCVAKGFGMRNFWASTIYGTIKDMKRGTYNFWRKKYKKGGE</sequence>
<protein>
    <submittedName>
        <fullName evidence="1">Uncharacterized protein</fullName>
    </submittedName>
</protein>
<evidence type="ECO:0000313" key="2">
    <source>
        <dbReference type="Proteomes" id="UP000251889"/>
    </source>
</evidence>